<organism evidence="9 11">
    <name type="scientific">Cyberlindnera jadinii (strain ATCC 18201 / CBS 1600 / BCRC 20928 / JCM 3617 / NBRC 0987 / NRRL Y-1542)</name>
    <name type="common">Torula yeast</name>
    <name type="synonym">Candida utilis</name>
    <dbReference type="NCBI Taxonomy" id="983966"/>
    <lineage>
        <taxon>Eukaryota</taxon>
        <taxon>Fungi</taxon>
        <taxon>Dikarya</taxon>
        <taxon>Ascomycota</taxon>
        <taxon>Saccharomycotina</taxon>
        <taxon>Saccharomycetes</taxon>
        <taxon>Phaffomycetales</taxon>
        <taxon>Phaffomycetaceae</taxon>
        <taxon>Cyberlindnera</taxon>
    </lineage>
</organism>
<reference evidence="9" key="1">
    <citation type="submission" date="2014-12" db="EMBL/GenBank/DDBJ databases">
        <authorList>
            <person name="Jaenicke S."/>
        </authorList>
    </citation>
    <scope>NUCLEOTIDE SEQUENCE [LARGE SCALE GENOMIC DNA]</scope>
    <source>
        <strain evidence="9">CBS1600</strain>
    </source>
</reference>
<evidence type="ECO:0000256" key="5">
    <source>
        <dbReference type="ARBA" id="ARBA00023242"/>
    </source>
</evidence>
<dbReference type="Gene3D" id="3.30.160.60">
    <property type="entry name" value="Classic Zinc Finger"/>
    <property type="match status" value="1"/>
</dbReference>
<dbReference type="EMBL" id="KV453926">
    <property type="protein sequence ID" value="ODV75272.1"/>
    <property type="molecule type" value="Genomic_DNA"/>
</dbReference>
<dbReference type="GO" id="GO:0008270">
    <property type="term" value="F:zinc ion binding"/>
    <property type="evidence" value="ECO:0007669"/>
    <property type="project" value="UniProtKB-KW"/>
</dbReference>
<accession>A0A0H5C336</accession>
<feature type="region of interest" description="Disordered" evidence="7">
    <location>
        <begin position="206"/>
        <end position="237"/>
    </location>
</feature>
<feature type="domain" description="C2H2-type" evidence="8">
    <location>
        <begin position="246"/>
        <end position="273"/>
    </location>
</feature>
<proteinExistence type="predicted"/>
<evidence type="ECO:0000313" key="9">
    <source>
        <dbReference type="EMBL" id="CEP22425.1"/>
    </source>
</evidence>
<evidence type="ECO:0000256" key="3">
    <source>
        <dbReference type="ARBA" id="ARBA00022771"/>
    </source>
</evidence>
<accession>A0A1E4S7A8</accession>
<gene>
    <name evidence="9" type="primary">STP2</name>
    <name evidence="9" type="ORF">BN1211_2785</name>
    <name evidence="10" type="ORF">CYBJADRAFT_166028</name>
</gene>
<dbReference type="PROSITE" id="PS50157">
    <property type="entry name" value="ZINC_FINGER_C2H2_2"/>
    <property type="match status" value="1"/>
</dbReference>
<evidence type="ECO:0000256" key="7">
    <source>
        <dbReference type="SAM" id="MobiDB-lite"/>
    </source>
</evidence>
<dbReference type="PROSITE" id="PS00028">
    <property type="entry name" value="ZINC_FINGER_C2H2_1"/>
    <property type="match status" value="1"/>
</dbReference>
<feature type="region of interest" description="Disordered" evidence="7">
    <location>
        <begin position="368"/>
        <end position="394"/>
    </location>
</feature>
<name>A0A0H5C336_CYBJN</name>
<dbReference type="RefSeq" id="XP_020072311.1">
    <property type="nucleotide sequence ID" value="XM_020214322.1"/>
</dbReference>
<evidence type="ECO:0000256" key="1">
    <source>
        <dbReference type="ARBA" id="ARBA00004123"/>
    </source>
</evidence>
<keyword evidence="12" id="KW-1185">Reference proteome</keyword>
<evidence type="ECO:0000313" key="10">
    <source>
        <dbReference type="EMBL" id="ODV75272.1"/>
    </source>
</evidence>
<dbReference type="Proteomes" id="UP000038830">
    <property type="component" value="Unassembled WGS sequence"/>
</dbReference>
<dbReference type="GO" id="GO:0000981">
    <property type="term" value="F:DNA-binding transcription factor activity, RNA polymerase II-specific"/>
    <property type="evidence" value="ECO:0007669"/>
    <property type="project" value="TreeGrafter"/>
</dbReference>
<evidence type="ECO:0000259" key="8">
    <source>
        <dbReference type="PROSITE" id="PS50157"/>
    </source>
</evidence>
<reference evidence="11" key="2">
    <citation type="journal article" date="2015" name="J. Biotechnol.">
        <title>The structure of the Cyberlindnera jadinii genome and its relation to Candida utilis analyzed by the occurrence of single nucleotide polymorphisms.</title>
        <authorList>
            <person name="Rupp O."/>
            <person name="Brinkrolf K."/>
            <person name="Buerth C."/>
            <person name="Kunigo M."/>
            <person name="Schneider J."/>
            <person name="Jaenicke S."/>
            <person name="Goesmann A."/>
            <person name="Puehler A."/>
            <person name="Jaeger K.-E."/>
            <person name="Ernst J.F."/>
        </authorList>
    </citation>
    <scope>NUCLEOTIDE SEQUENCE [LARGE SCALE GENOMIC DNA]</scope>
    <source>
        <strain evidence="11">ATCC 18201 / CBS 1600 / BCRC 20928 / JCM 3617 / NBRC 0987 / NRRL Y-1542</strain>
    </source>
</reference>
<keyword evidence="2" id="KW-0479">Metal-binding</keyword>
<dbReference type="Proteomes" id="UP000094389">
    <property type="component" value="Unassembled WGS sequence"/>
</dbReference>
<protein>
    <submittedName>
        <fullName evidence="9">STP2 protein</fullName>
    </submittedName>
</protein>
<dbReference type="EMBL" id="CDQK01000003">
    <property type="protein sequence ID" value="CEP22425.1"/>
    <property type="molecule type" value="Genomic_DNA"/>
</dbReference>
<keyword evidence="4" id="KW-0862">Zinc</keyword>
<sequence>MLSLAKLHQEDNSKMSALITGFVDYIKKFTLLDHILPKGNSNSKNKTAEASKDTAAVEEKAAAEETKAVDDKVSVDETKPGALFPSKIVLKNDDLSKSSAVPCSTHGGETLMKIENEDGTISWKMNPETRDGSSMMTFSNITSPFMTTSGFQTFSPMSNAHIITDSPSPFTAALPKKIDTLQSPAHSVDSDLPNPEFFDIATQPNGLRTEYHGDDEEDGEHSTGDSNGDSYGEASSCSKSKTKKTYTCEFCGAEFRIRGYLTRHVKKHAITKAYECPFYEEHSENKCHPSGGFSRRDTYKTHLKARHFKYPQGTRSQDRANTGGKCGICNKYYESNEEWVEKHIESGECEGLPEGYTARAKNSRRKNFEYPNPAQISPVSSHSNDSPSTSGESPAVIHQQLITQESIGLSDEIARSKQLSSALQFPQRYNDYDNNDEFSLDVEQSMSFRPMMSQEYYS</sequence>
<dbReference type="GO" id="GO:0000978">
    <property type="term" value="F:RNA polymerase II cis-regulatory region sequence-specific DNA binding"/>
    <property type="evidence" value="ECO:0007669"/>
    <property type="project" value="TreeGrafter"/>
</dbReference>
<dbReference type="STRING" id="983966.A0A0H5C336"/>
<keyword evidence="3 6" id="KW-0863">Zinc-finger</keyword>
<evidence type="ECO:0000313" key="11">
    <source>
        <dbReference type="Proteomes" id="UP000038830"/>
    </source>
</evidence>
<dbReference type="InterPro" id="IPR051643">
    <property type="entry name" value="Transcr_Reg_ZincFinger"/>
</dbReference>
<reference evidence="10 12" key="3">
    <citation type="journal article" date="2016" name="Proc. Natl. Acad. Sci. U.S.A.">
        <title>Comparative genomics of biotechnologically important yeasts.</title>
        <authorList>
            <person name="Riley R."/>
            <person name="Haridas S."/>
            <person name="Wolfe K.H."/>
            <person name="Lopes M.R."/>
            <person name="Hittinger C.T."/>
            <person name="Goeker M."/>
            <person name="Salamov A.A."/>
            <person name="Wisecaver J.H."/>
            <person name="Long T.M."/>
            <person name="Calvey C.H."/>
            <person name="Aerts A.L."/>
            <person name="Barry K.W."/>
            <person name="Choi C."/>
            <person name="Clum A."/>
            <person name="Coughlan A.Y."/>
            <person name="Deshpande S."/>
            <person name="Douglass A.P."/>
            <person name="Hanson S.J."/>
            <person name="Klenk H.-P."/>
            <person name="LaButti K.M."/>
            <person name="Lapidus A."/>
            <person name="Lindquist E.A."/>
            <person name="Lipzen A.M."/>
            <person name="Meier-Kolthoff J.P."/>
            <person name="Ohm R.A."/>
            <person name="Otillar R.P."/>
            <person name="Pangilinan J.L."/>
            <person name="Peng Y."/>
            <person name="Rokas A."/>
            <person name="Rosa C.A."/>
            <person name="Scheuner C."/>
            <person name="Sibirny A.A."/>
            <person name="Slot J.C."/>
            <person name="Stielow J.B."/>
            <person name="Sun H."/>
            <person name="Kurtzman C.P."/>
            <person name="Blackwell M."/>
            <person name="Grigoriev I.V."/>
            <person name="Jeffries T.W."/>
        </authorList>
    </citation>
    <scope>NUCLEOTIDE SEQUENCE [LARGE SCALE GENOMIC DNA]</scope>
    <source>
        <strain evidence="12">ATCC 18201 / CBS 1600 / BCRC 20928 / JCM 3617 / NBRC 0987 / NRRL Y-1542</strain>
        <strain evidence="10">NRRL Y-1542</strain>
    </source>
</reference>
<evidence type="ECO:0000256" key="4">
    <source>
        <dbReference type="ARBA" id="ARBA00022833"/>
    </source>
</evidence>
<dbReference type="PANTHER" id="PTHR24396:SF19">
    <property type="entry name" value="FI01119P"/>
    <property type="match status" value="1"/>
</dbReference>
<evidence type="ECO:0000256" key="6">
    <source>
        <dbReference type="PROSITE-ProRule" id="PRU00042"/>
    </source>
</evidence>
<keyword evidence="5" id="KW-0539">Nucleus</keyword>
<dbReference type="GO" id="GO:0005634">
    <property type="term" value="C:nucleus"/>
    <property type="evidence" value="ECO:0007669"/>
    <property type="project" value="UniProtKB-SubCell"/>
</dbReference>
<feature type="compositionally biased region" description="Low complexity" evidence="7">
    <location>
        <begin position="377"/>
        <end position="390"/>
    </location>
</feature>
<dbReference type="SUPFAM" id="SSF57667">
    <property type="entry name" value="beta-beta-alpha zinc fingers"/>
    <property type="match status" value="1"/>
</dbReference>
<dbReference type="OrthoDB" id="9439903at2759"/>
<comment type="subcellular location">
    <subcellularLocation>
        <location evidence="1">Nucleus</location>
    </subcellularLocation>
</comment>
<dbReference type="InterPro" id="IPR013087">
    <property type="entry name" value="Znf_C2H2_type"/>
</dbReference>
<evidence type="ECO:0000313" key="12">
    <source>
        <dbReference type="Proteomes" id="UP000094389"/>
    </source>
</evidence>
<evidence type="ECO:0000256" key="2">
    <source>
        <dbReference type="ARBA" id="ARBA00022723"/>
    </source>
</evidence>
<dbReference type="SMART" id="SM00355">
    <property type="entry name" value="ZnF_C2H2"/>
    <property type="match status" value="1"/>
</dbReference>
<dbReference type="InterPro" id="IPR036236">
    <property type="entry name" value="Znf_C2H2_sf"/>
</dbReference>
<dbReference type="GeneID" id="30988718"/>
<dbReference type="PANTHER" id="PTHR24396">
    <property type="entry name" value="ZINC FINGER PROTEIN"/>
    <property type="match status" value="1"/>
</dbReference>
<dbReference type="AlphaFoldDB" id="A0A0H5C336"/>